<evidence type="ECO:0000313" key="2">
    <source>
        <dbReference type="Proteomes" id="UP001432222"/>
    </source>
</evidence>
<sequence length="336" mass="36496">MLRIKLDAWALANTRFVISPLYNVTDGLWLIRSASGADGRGAGGRGPGALIRETVRERRLALLESFFTGTWTYIPDFLNPQPEQHEESLERELHAVATVAPERLAQEIRTMLAGDACLGIAGGRAPRALLRALDRGEAEFAELVAAELHQLWQAAVGPRWPALRARIDADIARRAQLSARQGLASVLAGLHPRVLYDDEGVRLLVGARAKLPAEALYLTPTVFSSDLHVSVDPLPGARQLRPMILYPAFPGPDPGPEPAPASPAGDLIGATRARLLADLDVPRSTTELAERHWLAASTVSYHLGVLHRAGLLVRTRSGHRALYQQTPRAEALRPEG</sequence>
<dbReference type="InterPro" id="IPR036390">
    <property type="entry name" value="WH_DNA-bd_sf"/>
</dbReference>
<dbReference type="SUPFAM" id="SSF46785">
    <property type="entry name" value="Winged helix' DNA-binding domain"/>
    <property type="match status" value="1"/>
</dbReference>
<evidence type="ECO:0000313" key="1">
    <source>
        <dbReference type="EMBL" id="WUQ82063.1"/>
    </source>
</evidence>
<reference evidence="1" key="1">
    <citation type="submission" date="2022-10" db="EMBL/GenBank/DDBJ databases">
        <title>The complete genomes of actinobacterial strains from the NBC collection.</title>
        <authorList>
            <person name="Joergensen T.S."/>
            <person name="Alvarez Arevalo M."/>
            <person name="Sterndorff E.B."/>
            <person name="Faurdal D."/>
            <person name="Vuksanovic O."/>
            <person name="Mourched A.-S."/>
            <person name="Charusanti P."/>
            <person name="Shaw S."/>
            <person name="Blin K."/>
            <person name="Weber T."/>
        </authorList>
    </citation>
    <scope>NUCLEOTIDE SEQUENCE</scope>
    <source>
        <strain evidence="1">NBC_00222</strain>
    </source>
</reference>
<dbReference type="Pfam" id="PF12840">
    <property type="entry name" value="HTH_20"/>
    <property type="match status" value="1"/>
</dbReference>
<dbReference type="CDD" id="cd00090">
    <property type="entry name" value="HTH_ARSR"/>
    <property type="match status" value="1"/>
</dbReference>
<dbReference type="InterPro" id="IPR011991">
    <property type="entry name" value="ArsR-like_HTH"/>
</dbReference>
<keyword evidence="2" id="KW-1185">Reference proteome</keyword>
<accession>A0ABZ1TSY2</accession>
<dbReference type="RefSeq" id="WP_328953131.1">
    <property type="nucleotide sequence ID" value="NZ_CP108110.1"/>
</dbReference>
<gene>
    <name evidence="1" type="ORF">OHA16_03155</name>
</gene>
<dbReference type="InterPro" id="IPR036388">
    <property type="entry name" value="WH-like_DNA-bd_sf"/>
</dbReference>
<dbReference type="Proteomes" id="UP001432222">
    <property type="component" value="Chromosome"/>
</dbReference>
<name>A0ABZ1TSY2_9ACTN</name>
<dbReference type="Gene3D" id="1.10.10.10">
    <property type="entry name" value="Winged helix-like DNA-binding domain superfamily/Winged helix DNA-binding domain"/>
    <property type="match status" value="1"/>
</dbReference>
<proteinExistence type="predicted"/>
<organism evidence="1 2">
    <name type="scientific">Kitasatospora purpeofusca</name>
    <dbReference type="NCBI Taxonomy" id="67352"/>
    <lineage>
        <taxon>Bacteria</taxon>
        <taxon>Bacillati</taxon>
        <taxon>Actinomycetota</taxon>
        <taxon>Actinomycetes</taxon>
        <taxon>Kitasatosporales</taxon>
        <taxon>Streptomycetaceae</taxon>
        <taxon>Kitasatospora</taxon>
    </lineage>
</organism>
<protein>
    <submittedName>
        <fullName evidence="1">Helix-turn-helix domain-containing protein</fullName>
    </submittedName>
</protein>
<dbReference type="EMBL" id="CP108110">
    <property type="protein sequence ID" value="WUQ82063.1"/>
    <property type="molecule type" value="Genomic_DNA"/>
</dbReference>